<dbReference type="InterPro" id="IPR036255">
    <property type="entry name" value="YgfB-like_sf"/>
</dbReference>
<reference evidence="2" key="1">
    <citation type="submission" date="2020-01" db="EMBL/GenBank/DDBJ databases">
        <title>Phosphoaccumulans saitamaens gen. nov., sp. nov., a polyphosphate accumulating bacterium isolated from surface river water.</title>
        <authorList>
            <person name="Watanabe K."/>
            <person name="Suda W."/>
        </authorList>
    </citation>
    <scope>NUCLEOTIDE SEQUENCE [LARGE SCALE GENOMIC DNA]</scope>
    <source>
        <strain evidence="2">ICHIAU1</strain>
    </source>
</reference>
<dbReference type="Pfam" id="PF03695">
    <property type="entry name" value="UPF0149"/>
    <property type="match status" value="1"/>
</dbReference>
<dbReference type="NCBIfam" id="TIGR02292">
    <property type="entry name" value="ygfB_yecA"/>
    <property type="match status" value="1"/>
</dbReference>
<dbReference type="SUPFAM" id="SSF103642">
    <property type="entry name" value="Sec-C motif"/>
    <property type="match status" value="1"/>
</dbReference>
<dbReference type="Pfam" id="PF02810">
    <property type="entry name" value="SEC-C"/>
    <property type="match status" value="1"/>
</dbReference>
<dbReference type="InterPro" id="IPR011978">
    <property type="entry name" value="YgfB-like"/>
</dbReference>
<sequence length="325" mass="36844">MMEDIQIIHSPLEQRVEADGRFVHIQIYRGEDSGWILEVVDDLNNSTVWDDEFSTDQEALNCALNEIESEGIEAFIDAPPLAHDQMMDFDPDQLFQPLSDEELEVLERFFIDEVPENAMTFDRVDGFLHAVAVGPLTLMPSQWLPKIWGSDNGIMPELEDFDRVQEILGLLMRHYNAIIRGFQLSPPLIQPFWYIREYEGQEVEDAEGWAGGFVDGVNLSAEACKPLLETEEGQSLYRPIRLLGEMELEPEDFALSSTPHQRHALAVQIPQAVLAIYAHWLPVRHANYEREVAKRLAPKVGRNDACPCGSGKKFKKCCGSPAVLH</sequence>
<evidence type="ECO:0000313" key="1">
    <source>
        <dbReference type="EMBL" id="BBU69882.1"/>
    </source>
</evidence>
<name>A0A679IB12_9RHOO</name>
<dbReference type="EMBL" id="AP022345">
    <property type="protein sequence ID" value="BBU69882.1"/>
    <property type="molecule type" value="Genomic_DNA"/>
</dbReference>
<organism evidence="1 2">
    <name type="scientific">Fluviibacter phosphoraccumulans</name>
    <dbReference type="NCBI Taxonomy" id="1751046"/>
    <lineage>
        <taxon>Bacteria</taxon>
        <taxon>Pseudomonadati</taxon>
        <taxon>Pseudomonadota</taxon>
        <taxon>Betaproteobacteria</taxon>
        <taxon>Rhodocyclales</taxon>
        <taxon>Fluviibacteraceae</taxon>
        <taxon>Fluviibacter</taxon>
    </lineage>
</organism>
<accession>A0A679IB12</accession>
<evidence type="ECO:0000313" key="2">
    <source>
        <dbReference type="Proteomes" id="UP000463961"/>
    </source>
</evidence>
<dbReference type="InterPro" id="IPR004027">
    <property type="entry name" value="SEC_C_motif"/>
</dbReference>
<dbReference type="RefSeq" id="WP_211148805.1">
    <property type="nucleotide sequence ID" value="NZ_AP019011.1"/>
</dbReference>
<dbReference type="SUPFAM" id="SSF101327">
    <property type="entry name" value="YgfB-like"/>
    <property type="match status" value="1"/>
</dbReference>
<keyword evidence="2" id="KW-1185">Reference proteome</keyword>
<protein>
    <submittedName>
        <fullName evidence="1">Uncharacterized protein</fullName>
    </submittedName>
</protein>
<dbReference type="Proteomes" id="UP000463961">
    <property type="component" value="Chromosome"/>
</dbReference>
<dbReference type="PANTHER" id="PTHR33747:SF1">
    <property type="entry name" value="ADENYLATE CYCLASE-ASSOCIATED CAP C-TERMINAL DOMAIN-CONTAINING PROTEIN"/>
    <property type="match status" value="1"/>
</dbReference>
<dbReference type="PANTHER" id="PTHR33747">
    <property type="entry name" value="UPF0225 PROTEIN SCO1677"/>
    <property type="match status" value="1"/>
</dbReference>
<gene>
    <name evidence="1" type="ORF">ICHIAU1_21650</name>
</gene>
<dbReference type="AlphaFoldDB" id="A0A679IB12"/>
<dbReference type="Gene3D" id="3.10.450.50">
    <property type="match status" value="1"/>
</dbReference>
<proteinExistence type="predicted"/>